<keyword evidence="12 18" id="KW-0833">Ubl conjugation pathway</keyword>
<keyword evidence="22" id="KW-1185">Reference proteome</keyword>
<evidence type="ECO:0000256" key="9">
    <source>
        <dbReference type="ARBA" id="ARBA00022723"/>
    </source>
</evidence>
<dbReference type="GO" id="GO:0005634">
    <property type="term" value="C:nucleus"/>
    <property type="evidence" value="ECO:0007669"/>
    <property type="project" value="UniProtKB-SubCell"/>
</dbReference>
<dbReference type="Pfam" id="PF07574">
    <property type="entry name" value="SMC_Nse1"/>
    <property type="match status" value="1"/>
</dbReference>
<evidence type="ECO:0000256" key="2">
    <source>
        <dbReference type="ARBA" id="ARBA00004123"/>
    </source>
</evidence>
<accession>A0AAD5X1D4</accession>
<comment type="subunit">
    <text evidence="18">Component of the Smc5-Smc6 complex.</text>
</comment>
<reference evidence="21" key="1">
    <citation type="submission" date="2020-05" db="EMBL/GenBank/DDBJ databases">
        <title>Phylogenomic resolution of chytrid fungi.</title>
        <authorList>
            <person name="Stajich J.E."/>
            <person name="Amses K."/>
            <person name="Simmons R."/>
            <person name="Seto K."/>
            <person name="Myers J."/>
            <person name="Bonds A."/>
            <person name="Quandt C.A."/>
            <person name="Barry K."/>
            <person name="Liu P."/>
            <person name="Grigoriev I."/>
            <person name="Longcore J.E."/>
            <person name="James T.Y."/>
        </authorList>
    </citation>
    <scope>NUCLEOTIDE SEQUENCE</scope>
    <source>
        <strain evidence="21">JEL0318</strain>
    </source>
</reference>
<dbReference type="Proteomes" id="UP001212841">
    <property type="component" value="Unassembled WGS sequence"/>
</dbReference>
<comment type="function">
    <text evidence="18">Acts in a DNA repair pathway for removal of UV-induced DNA damage that is distinct from classical nucleotide excision repair and in repair of ionizing radiation damage. Functions in homologous recombination repair of DNA double strand breaks and in recovery of stalled replication forks.</text>
</comment>
<dbReference type="InterPro" id="IPR011513">
    <property type="entry name" value="Nse1"/>
</dbReference>
<dbReference type="AlphaFoldDB" id="A0AAD5X1D4"/>
<evidence type="ECO:0000256" key="10">
    <source>
        <dbReference type="ARBA" id="ARBA00022763"/>
    </source>
</evidence>
<comment type="similarity">
    <text evidence="4 18">Belongs to the NSE1 family.</text>
</comment>
<keyword evidence="14 18" id="KW-0233">DNA recombination</keyword>
<dbReference type="InterPro" id="IPR014857">
    <property type="entry name" value="Nse1_RING_C4HC3-type"/>
</dbReference>
<dbReference type="FunFam" id="1.10.10.10:FF:000270">
    <property type="entry name" value="Non-structural maintenance of chromosomes element 1 homolog"/>
    <property type="match status" value="1"/>
</dbReference>
<evidence type="ECO:0000256" key="1">
    <source>
        <dbReference type="ARBA" id="ARBA00000900"/>
    </source>
</evidence>
<evidence type="ECO:0000256" key="18">
    <source>
        <dbReference type="RuleBase" id="RU368018"/>
    </source>
</evidence>
<organism evidence="21 22">
    <name type="scientific">Rhizophlyctis rosea</name>
    <dbReference type="NCBI Taxonomy" id="64517"/>
    <lineage>
        <taxon>Eukaryota</taxon>
        <taxon>Fungi</taxon>
        <taxon>Fungi incertae sedis</taxon>
        <taxon>Chytridiomycota</taxon>
        <taxon>Chytridiomycota incertae sedis</taxon>
        <taxon>Chytridiomycetes</taxon>
        <taxon>Rhizophlyctidales</taxon>
        <taxon>Rhizophlyctidaceae</taxon>
        <taxon>Rhizophlyctis</taxon>
    </lineage>
</organism>
<dbReference type="EMBL" id="JADGJD010001096">
    <property type="protein sequence ID" value="KAJ3046767.1"/>
    <property type="molecule type" value="Genomic_DNA"/>
</dbReference>
<feature type="domain" description="RING-type" evidence="20">
    <location>
        <begin position="181"/>
        <end position="226"/>
    </location>
</feature>
<dbReference type="Gene3D" id="3.30.40.10">
    <property type="entry name" value="Zinc/RING finger domain, C3HC4 (zinc finger)"/>
    <property type="match status" value="1"/>
</dbReference>
<keyword evidence="7" id="KW-0158">Chromosome</keyword>
<dbReference type="PANTHER" id="PTHR20973">
    <property type="entry name" value="NON-SMC ELEMENT 1-RELATED"/>
    <property type="match status" value="1"/>
</dbReference>
<dbReference type="GO" id="GO:0000724">
    <property type="term" value="P:double-strand break repair via homologous recombination"/>
    <property type="evidence" value="ECO:0007669"/>
    <property type="project" value="TreeGrafter"/>
</dbReference>
<dbReference type="FunFam" id="3.90.1150.220:FF:000001">
    <property type="entry name" value="Non-structural maintenance of chromosomes element 1 homolog"/>
    <property type="match status" value="1"/>
</dbReference>
<evidence type="ECO:0000313" key="21">
    <source>
        <dbReference type="EMBL" id="KAJ3046767.1"/>
    </source>
</evidence>
<keyword evidence="9 18" id="KW-0479">Metal-binding</keyword>
<keyword evidence="13 18" id="KW-0862">Zinc</keyword>
<dbReference type="Pfam" id="PF08746">
    <property type="entry name" value="zf-RING-like"/>
    <property type="match status" value="1"/>
</dbReference>
<evidence type="ECO:0000256" key="14">
    <source>
        <dbReference type="ARBA" id="ARBA00023172"/>
    </source>
</evidence>
<comment type="subcellular location">
    <subcellularLocation>
        <location evidence="3">Chromosome</location>
    </subcellularLocation>
    <subcellularLocation>
        <location evidence="2 18">Nucleus</location>
    </subcellularLocation>
</comment>
<dbReference type="InterPro" id="IPR013083">
    <property type="entry name" value="Znf_RING/FYVE/PHD"/>
</dbReference>
<evidence type="ECO:0000256" key="6">
    <source>
        <dbReference type="ARBA" id="ARBA00019422"/>
    </source>
</evidence>
<gene>
    <name evidence="21" type="ORF">HK097_000529</name>
</gene>
<feature type="compositionally biased region" description="Acidic residues" evidence="19">
    <location>
        <begin position="244"/>
        <end position="256"/>
    </location>
</feature>
<dbReference type="GO" id="GO:0008270">
    <property type="term" value="F:zinc ion binding"/>
    <property type="evidence" value="ECO:0007669"/>
    <property type="project" value="UniProtKB-KW"/>
</dbReference>
<keyword evidence="15 18" id="KW-0234">DNA repair</keyword>
<evidence type="ECO:0000256" key="8">
    <source>
        <dbReference type="ARBA" id="ARBA00022679"/>
    </source>
</evidence>
<dbReference type="PANTHER" id="PTHR20973:SF0">
    <property type="entry name" value="NON-STRUCTURAL MAINTENANCE OF CHROMOSOMES ELEMENT 1 HOMOLOG"/>
    <property type="match status" value="1"/>
</dbReference>
<evidence type="ECO:0000256" key="12">
    <source>
        <dbReference type="ARBA" id="ARBA00022786"/>
    </source>
</evidence>
<evidence type="ECO:0000256" key="4">
    <source>
        <dbReference type="ARBA" id="ARBA00010258"/>
    </source>
</evidence>
<evidence type="ECO:0000256" key="3">
    <source>
        <dbReference type="ARBA" id="ARBA00004286"/>
    </source>
</evidence>
<sequence length="304" mass="34566">MAYTNLHRLFLQAYLLQRFAKEDTVLNIYRRCCEVAEVEYSDRDFTPFVGVLNETLDTLDMELRKGQAPDTGATYYALVNTNGDEIAQRATTFTANEVAYLKHVIDLIINAEDEAFEISSTLALRTVTPLQSKKDAQAFLDRLIKTQWLDDNNGLLSLSLRTLLELQQYLKTRHPDTLEDCTICMEIVTTFAERCGTENCSARLHQHCANKYLGERREGGRCPSCQEAWQGVRTGSRARRQAEVDDEDEGEEEVGEEGMGGPARKRPRRDGGEEEEVEMVDGGNVNEEEEEELPRRRKGMGRAR</sequence>
<evidence type="ECO:0000256" key="13">
    <source>
        <dbReference type="ARBA" id="ARBA00022833"/>
    </source>
</evidence>
<evidence type="ECO:0000313" key="22">
    <source>
        <dbReference type="Proteomes" id="UP001212841"/>
    </source>
</evidence>
<feature type="region of interest" description="Disordered" evidence="19">
    <location>
        <begin position="233"/>
        <end position="304"/>
    </location>
</feature>
<keyword evidence="10 18" id="KW-0227">DNA damage</keyword>
<evidence type="ECO:0000256" key="16">
    <source>
        <dbReference type="ARBA" id="ARBA00023242"/>
    </source>
</evidence>
<proteinExistence type="inferred from homology"/>
<dbReference type="GO" id="GO:0030915">
    <property type="term" value="C:Smc5-Smc6 complex"/>
    <property type="evidence" value="ECO:0007669"/>
    <property type="project" value="UniProtKB-UniRule"/>
</dbReference>
<keyword evidence="8 18" id="KW-0808">Transferase</keyword>
<dbReference type="EC" id="2.3.2.27" evidence="5 18"/>
<dbReference type="InterPro" id="IPR001841">
    <property type="entry name" value="Znf_RING"/>
</dbReference>
<dbReference type="InterPro" id="IPR036388">
    <property type="entry name" value="WH-like_DNA-bd_sf"/>
</dbReference>
<name>A0AAD5X1D4_9FUNG</name>
<evidence type="ECO:0000256" key="15">
    <source>
        <dbReference type="ARBA" id="ARBA00023204"/>
    </source>
</evidence>
<keyword evidence="16 18" id="KW-0539">Nucleus</keyword>
<comment type="caution">
    <text evidence="21">The sequence shown here is derived from an EMBL/GenBank/DDBJ whole genome shotgun (WGS) entry which is preliminary data.</text>
</comment>
<evidence type="ECO:0000256" key="17">
    <source>
        <dbReference type="PROSITE-ProRule" id="PRU00175"/>
    </source>
</evidence>
<protein>
    <recommendedName>
        <fullName evidence="6 18">Non-structural maintenance of chromosomes element 1 homolog</fullName>
        <ecNumber evidence="5 18">2.3.2.27</ecNumber>
    </recommendedName>
</protein>
<dbReference type="Gene3D" id="1.10.10.10">
    <property type="entry name" value="Winged helix-like DNA-binding domain superfamily/Winged helix DNA-binding domain"/>
    <property type="match status" value="1"/>
</dbReference>
<evidence type="ECO:0000256" key="5">
    <source>
        <dbReference type="ARBA" id="ARBA00012483"/>
    </source>
</evidence>
<dbReference type="GO" id="GO:0061630">
    <property type="term" value="F:ubiquitin protein ligase activity"/>
    <property type="evidence" value="ECO:0007669"/>
    <property type="project" value="UniProtKB-EC"/>
</dbReference>
<dbReference type="PROSITE" id="PS50089">
    <property type="entry name" value="ZF_RING_2"/>
    <property type="match status" value="1"/>
</dbReference>
<keyword evidence="11 17" id="KW-0863">Zinc-finger</keyword>
<evidence type="ECO:0000256" key="7">
    <source>
        <dbReference type="ARBA" id="ARBA00022454"/>
    </source>
</evidence>
<comment type="catalytic activity">
    <reaction evidence="1 18">
        <text>S-ubiquitinyl-[E2 ubiquitin-conjugating enzyme]-L-cysteine + [acceptor protein]-L-lysine = [E2 ubiquitin-conjugating enzyme]-L-cysteine + N(6)-ubiquitinyl-[acceptor protein]-L-lysine.</text>
        <dbReference type="EC" id="2.3.2.27"/>
    </reaction>
</comment>
<evidence type="ECO:0000256" key="19">
    <source>
        <dbReference type="SAM" id="MobiDB-lite"/>
    </source>
</evidence>
<dbReference type="SUPFAM" id="SSF57850">
    <property type="entry name" value="RING/U-box"/>
    <property type="match status" value="1"/>
</dbReference>
<evidence type="ECO:0000259" key="20">
    <source>
        <dbReference type="PROSITE" id="PS50089"/>
    </source>
</evidence>
<dbReference type="Gene3D" id="3.90.1150.220">
    <property type="match status" value="1"/>
</dbReference>
<evidence type="ECO:0000256" key="11">
    <source>
        <dbReference type="ARBA" id="ARBA00022771"/>
    </source>
</evidence>
<feature type="compositionally biased region" description="Basic residues" evidence="19">
    <location>
        <begin position="295"/>
        <end position="304"/>
    </location>
</feature>